<dbReference type="GO" id="GO:0005634">
    <property type="term" value="C:nucleus"/>
    <property type="evidence" value="ECO:0007669"/>
    <property type="project" value="UniProtKB-SubCell"/>
</dbReference>
<dbReference type="PANTHER" id="PTHR46481">
    <property type="entry name" value="ZINC FINGER BED DOMAIN-CONTAINING PROTEIN 4"/>
    <property type="match status" value="1"/>
</dbReference>
<dbReference type="OrthoDB" id="4951847at2759"/>
<evidence type="ECO:0000313" key="9">
    <source>
        <dbReference type="Proteomes" id="UP000198287"/>
    </source>
</evidence>
<reference evidence="8 9" key="1">
    <citation type="submission" date="2015-12" db="EMBL/GenBank/DDBJ databases">
        <title>The genome of Folsomia candida.</title>
        <authorList>
            <person name="Faddeeva A."/>
            <person name="Derks M.F."/>
            <person name="Anvar Y."/>
            <person name="Smit S."/>
            <person name="Van Straalen N."/>
            <person name="Roelofs D."/>
        </authorList>
    </citation>
    <scope>NUCLEOTIDE SEQUENCE [LARGE SCALE GENOMIC DNA]</scope>
    <source>
        <strain evidence="8 9">VU population</strain>
        <tissue evidence="8">Whole body</tissue>
    </source>
</reference>
<feature type="compositionally biased region" description="Acidic residues" evidence="6">
    <location>
        <begin position="599"/>
        <end position="624"/>
    </location>
</feature>
<sequence length="624" mass="70983">MKTADRIWLEWKVVGDKATCRHCNHKTITKHATRCKEHMSTCSSAPPAFRQKYVADLTDLKLRQTSLRPVTLAVQKMDDSNQELELVEEICVNADELSTTIPSTTTAKRHHSSFSQSRLLSINAISKLKMKELQTIRVNAMINGNIPFNWLQDPVLNSFFQKLGSGFVMPSPQQASTSILSALNKDALTCVNDAISNNRHLSIIIDGWKNCRGVPVINIILANPSSCIFYKSYEPGANRETGEYLASVIKGVIEEVQATHGQGKIVAIVTDQGSNFVRARRVISNEETILSINCGAHMPNLLAEDISKIPSINRFLKKSTNVVKEIKKSKLKLARYYDEYQKWIDDERVKGNTPKSRVTLTLPSKSRWYGIRDMFHKLLRARPVLERLSILHEIDFTSSTRMALKDDSFWTKLEHVAPLFRAISDVIAITEGNSCTLSDVVEEFEKLRGIFEQNGDNSDILKNATNISEIKKCQTIFKNRTDIHKLTKIHYLANFLDPRYRGQKFVEDEEKLLMTLSELEDYAKNIGVIPTEEAKEELGRQISSYRRKEGIFGNSMLLHRTTTVEQIMRIKWNNQQRYPKKLKKAVTSLVIEPHQQEDVASDSESDDNSDMEIAEPYSESELDT</sequence>
<dbReference type="Proteomes" id="UP000198287">
    <property type="component" value="Unassembled WGS sequence"/>
</dbReference>
<keyword evidence="9" id="KW-1185">Reference proteome</keyword>
<evidence type="ECO:0000256" key="5">
    <source>
        <dbReference type="ARBA" id="ARBA00023242"/>
    </source>
</evidence>
<keyword evidence="3" id="KW-0863">Zinc-finger</keyword>
<name>A0A226DMH3_FOLCA</name>
<evidence type="ECO:0000256" key="6">
    <source>
        <dbReference type="SAM" id="MobiDB-lite"/>
    </source>
</evidence>
<evidence type="ECO:0000313" key="8">
    <source>
        <dbReference type="EMBL" id="OXA46208.1"/>
    </source>
</evidence>
<dbReference type="EMBL" id="LNIX01000016">
    <property type="protein sequence ID" value="OXA46208.1"/>
    <property type="molecule type" value="Genomic_DNA"/>
</dbReference>
<comment type="subcellular location">
    <subcellularLocation>
        <location evidence="1">Nucleus</location>
    </subcellularLocation>
</comment>
<dbReference type="InterPro" id="IPR007021">
    <property type="entry name" value="DUF659"/>
</dbReference>
<accession>A0A226DMH3</accession>
<evidence type="ECO:0000256" key="2">
    <source>
        <dbReference type="ARBA" id="ARBA00022723"/>
    </source>
</evidence>
<gene>
    <name evidence="8" type="ORF">Fcan01_19280</name>
</gene>
<dbReference type="Pfam" id="PF04937">
    <property type="entry name" value="DUF659"/>
    <property type="match status" value="1"/>
</dbReference>
<organism evidence="8 9">
    <name type="scientific">Folsomia candida</name>
    <name type="common">Springtail</name>
    <dbReference type="NCBI Taxonomy" id="158441"/>
    <lineage>
        <taxon>Eukaryota</taxon>
        <taxon>Metazoa</taxon>
        <taxon>Ecdysozoa</taxon>
        <taxon>Arthropoda</taxon>
        <taxon>Hexapoda</taxon>
        <taxon>Collembola</taxon>
        <taxon>Entomobryomorpha</taxon>
        <taxon>Isotomoidea</taxon>
        <taxon>Isotomidae</taxon>
        <taxon>Proisotominae</taxon>
        <taxon>Folsomia</taxon>
    </lineage>
</organism>
<dbReference type="STRING" id="158441.A0A226DMH3"/>
<evidence type="ECO:0000259" key="7">
    <source>
        <dbReference type="Pfam" id="PF04937"/>
    </source>
</evidence>
<comment type="caution">
    <text evidence="8">The sequence shown here is derived from an EMBL/GenBank/DDBJ whole genome shotgun (WGS) entry which is preliminary data.</text>
</comment>
<evidence type="ECO:0000256" key="4">
    <source>
        <dbReference type="ARBA" id="ARBA00022833"/>
    </source>
</evidence>
<feature type="domain" description="DUF659" evidence="7">
    <location>
        <begin position="197"/>
        <end position="321"/>
    </location>
</feature>
<dbReference type="InterPro" id="IPR012337">
    <property type="entry name" value="RNaseH-like_sf"/>
</dbReference>
<keyword evidence="4" id="KW-0862">Zinc</keyword>
<dbReference type="SUPFAM" id="SSF53098">
    <property type="entry name" value="Ribonuclease H-like"/>
    <property type="match status" value="1"/>
</dbReference>
<dbReference type="GO" id="GO:0008270">
    <property type="term" value="F:zinc ion binding"/>
    <property type="evidence" value="ECO:0007669"/>
    <property type="project" value="UniProtKB-KW"/>
</dbReference>
<proteinExistence type="predicted"/>
<dbReference type="InterPro" id="IPR052035">
    <property type="entry name" value="ZnF_BED_domain_contain"/>
</dbReference>
<evidence type="ECO:0000256" key="3">
    <source>
        <dbReference type="ARBA" id="ARBA00022771"/>
    </source>
</evidence>
<evidence type="ECO:0000256" key="1">
    <source>
        <dbReference type="ARBA" id="ARBA00004123"/>
    </source>
</evidence>
<keyword evidence="5" id="KW-0539">Nucleus</keyword>
<feature type="region of interest" description="Disordered" evidence="6">
    <location>
        <begin position="593"/>
        <end position="624"/>
    </location>
</feature>
<protein>
    <recommendedName>
        <fullName evidence="7">DUF659 domain-containing protein</fullName>
    </recommendedName>
</protein>
<dbReference type="PANTHER" id="PTHR46481:SF10">
    <property type="entry name" value="ZINC FINGER BED DOMAIN-CONTAINING PROTEIN 39"/>
    <property type="match status" value="1"/>
</dbReference>
<keyword evidence="2" id="KW-0479">Metal-binding</keyword>
<dbReference type="AlphaFoldDB" id="A0A226DMH3"/>